<dbReference type="Proteomes" id="UP000214684">
    <property type="component" value="Unassembled WGS sequence"/>
</dbReference>
<keyword evidence="1" id="KW-0472">Membrane</keyword>
<proteinExistence type="predicted"/>
<protein>
    <submittedName>
        <fullName evidence="2">Uncharacterized protein</fullName>
    </submittedName>
</protein>
<name>A0A227NLC9_9FLAO</name>
<keyword evidence="1" id="KW-1133">Transmembrane helix</keyword>
<keyword evidence="1" id="KW-0812">Transmembrane</keyword>
<gene>
    <name evidence="2" type="ORF">B0A64_22475</name>
</gene>
<evidence type="ECO:0000313" key="2">
    <source>
        <dbReference type="EMBL" id="OXE98663.1"/>
    </source>
</evidence>
<dbReference type="EMBL" id="MUGS01000064">
    <property type="protein sequence ID" value="OXE98663.1"/>
    <property type="molecule type" value="Genomic_DNA"/>
</dbReference>
<feature type="transmembrane region" description="Helical" evidence="1">
    <location>
        <begin position="79"/>
        <end position="96"/>
    </location>
</feature>
<evidence type="ECO:0000313" key="3">
    <source>
        <dbReference type="Proteomes" id="UP000214684"/>
    </source>
</evidence>
<dbReference type="AlphaFoldDB" id="A0A227NLC9"/>
<sequence length="348" mass="41163">MCNIKKTEKMKIRILIFLFIINTNLCFSQKNINSNNLKVTEKINPKKYTLTLKDSLILNRKEPIVIKLVNSQNSDNFKYIFPIITLLLGIALNKSIDYLNKRKKTKKTGKRWLAELRILNDPIEKQIINIDSFLANQNNGFFAIHSPSLFTTLDCDVFNSLDKTELIEYLEYFKKNKDEIAIKHSNMINGFITVLKNHNENYRIQFDLFKNNVNAITDNLSKNLIILQREFVTYGIELEKELNSDPINNHRYKPIYDLFKSEILPYLQDGKYDIFKLENSFYIPLIKILSELRLDLKTQKMMEYAKNCVNDIKAIKMEHYYLTENFNTLKERYTESKNELPKIIELLK</sequence>
<accession>A0A227NLC9</accession>
<organism evidence="2 3">
    <name type="scientific">Flavobacterium araucananum</name>
    <dbReference type="NCBI Taxonomy" id="946678"/>
    <lineage>
        <taxon>Bacteria</taxon>
        <taxon>Pseudomonadati</taxon>
        <taxon>Bacteroidota</taxon>
        <taxon>Flavobacteriia</taxon>
        <taxon>Flavobacteriales</taxon>
        <taxon>Flavobacteriaceae</taxon>
        <taxon>Flavobacterium</taxon>
    </lineage>
</organism>
<evidence type="ECO:0000256" key="1">
    <source>
        <dbReference type="SAM" id="Phobius"/>
    </source>
</evidence>
<comment type="caution">
    <text evidence="2">The sequence shown here is derived from an EMBL/GenBank/DDBJ whole genome shotgun (WGS) entry which is preliminary data.</text>
</comment>
<reference evidence="2 3" key="1">
    <citation type="submission" date="2016-11" db="EMBL/GenBank/DDBJ databases">
        <title>Whole genomes of Flavobacteriaceae.</title>
        <authorList>
            <person name="Stine C."/>
            <person name="Li C."/>
            <person name="Tadesse D."/>
        </authorList>
    </citation>
    <scope>NUCLEOTIDE SEQUENCE [LARGE SCALE GENOMIC DNA]</scope>
    <source>
        <strain evidence="2 3">DSM 24704</strain>
    </source>
</reference>
<keyword evidence="3" id="KW-1185">Reference proteome</keyword>